<feature type="compositionally biased region" description="Basic and acidic residues" evidence="1">
    <location>
        <begin position="1246"/>
        <end position="1261"/>
    </location>
</feature>
<feature type="compositionally biased region" description="Acidic residues" evidence="1">
    <location>
        <begin position="538"/>
        <end position="556"/>
    </location>
</feature>
<evidence type="ECO:0000256" key="1">
    <source>
        <dbReference type="SAM" id="MobiDB-lite"/>
    </source>
</evidence>
<gene>
    <name evidence="2" type="ORF">TWF718_009289</name>
</gene>
<feature type="region of interest" description="Disordered" evidence="1">
    <location>
        <begin position="927"/>
        <end position="951"/>
    </location>
</feature>
<feature type="compositionally biased region" description="Low complexity" evidence="1">
    <location>
        <begin position="856"/>
        <end position="866"/>
    </location>
</feature>
<comment type="caution">
    <text evidence="2">The sequence shown here is derived from an EMBL/GenBank/DDBJ whole genome shotgun (WGS) entry which is preliminary data.</text>
</comment>
<organism evidence="2 3">
    <name type="scientific">Orbilia javanica</name>
    <dbReference type="NCBI Taxonomy" id="47235"/>
    <lineage>
        <taxon>Eukaryota</taxon>
        <taxon>Fungi</taxon>
        <taxon>Dikarya</taxon>
        <taxon>Ascomycota</taxon>
        <taxon>Pezizomycotina</taxon>
        <taxon>Orbiliomycetes</taxon>
        <taxon>Orbiliales</taxon>
        <taxon>Orbiliaceae</taxon>
        <taxon>Orbilia</taxon>
    </lineage>
</organism>
<feature type="compositionally biased region" description="Basic residues" evidence="1">
    <location>
        <begin position="1170"/>
        <end position="1193"/>
    </location>
</feature>
<dbReference type="AlphaFoldDB" id="A0AAN8NSR1"/>
<protein>
    <submittedName>
        <fullName evidence="2">Uncharacterized protein</fullName>
    </submittedName>
</protein>
<feature type="compositionally biased region" description="Basic and acidic residues" evidence="1">
    <location>
        <begin position="941"/>
        <end position="951"/>
    </location>
</feature>
<name>A0AAN8NSR1_9PEZI</name>
<dbReference type="Proteomes" id="UP001313282">
    <property type="component" value="Unassembled WGS sequence"/>
</dbReference>
<feature type="region of interest" description="Disordered" evidence="1">
    <location>
        <begin position="1240"/>
        <end position="1261"/>
    </location>
</feature>
<feature type="region of interest" description="Disordered" evidence="1">
    <location>
        <begin position="1033"/>
        <end position="1053"/>
    </location>
</feature>
<evidence type="ECO:0000313" key="3">
    <source>
        <dbReference type="Proteomes" id="UP001313282"/>
    </source>
</evidence>
<feature type="region of interest" description="Disordered" evidence="1">
    <location>
        <begin position="538"/>
        <end position="562"/>
    </location>
</feature>
<reference evidence="2 3" key="1">
    <citation type="submission" date="2019-10" db="EMBL/GenBank/DDBJ databases">
        <authorList>
            <person name="Palmer J.M."/>
        </authorList>
    </citation>
    <scope>NUCLEOTIDE SEQUENCE [LARGE SCALE GENOMIC DNA]</scope>
    <source>
        <strain evidence="2 3">TWF718</strain>
    </source>
</reference>
<feature type="region of interest" description="Disordered" evidence="1">
    <location>
        <begin position="842"/>
        <end position="875"/>
    </location>
</feature>
<feature type="compositionally biased region" description="Basic and acidic residues" evidence="1">
    <location>
        <begin position="1033"/>
        <end position="1043"/>
    </location>
</feature>
<feature type="compositionally biased region" description="Basic residues" evidence="1">
    <location>
        <begin position="927"/>
        <end position="940"/>
    </location>
</feature>
<feature type="compositionally biased region" description="Basic and acidic residues" evidence="1">
    <location>
        <begin position="1112"/>
        <end position="1124"/>
    </location>
</feature>
<evidence type="ECO:0000313" key="2">
    <source>
        <dbReference type="EMBL" id="KAK6339902.1"/>
    </source>
</evidence>
<keyword evidence="3" id="KW-1185">Reference proteome</keyword>
<feature type="compositionally biased region" description="Basic and acidic residues" evidence="1">
    <location>
        <begin position="1145"/>
        <end position="1169"/>
    </location>
</feature>
<accession>A0AAN8NSR1</accession>
<proteinExistence type="predicted"/>
<dbReference type="EMBL" id="JAVHNR010000006">
    <property type="protein sequence ID" value="KAK6339902.1"/>
    <property type="molecule type" value="Genomic_DNA"/>
</dbReference>
<sequence>MCNEYLCDMVLDYLDDGPTLWSLLNISRSVRASLLTLHFHRYRRVVVTRSFMPSHWAMPHPTNWTLRDEKYRRRMIESGRWPKNKKHFARFTDFNFEELVIGKVLRIPYWVAPTMDTGYIAKMIDLGLYLTTLILDGTAVTGRGLFGSVAQPLSDNVYRTSPGLISYVAHHLEHLSIKDCPNIQHSDIAIYLLVPPTQNCQLSKLTTLRCFNAGEAPTDGPFHNLPGYGSKNRLVQKSDNILNIQILGLLFTRIIPLLHHWNVSVPLTLPAVDPDEIAKRQARIRFENSFKAGWFDAKTLTKFPPPVTLPLPRSNIQIPGPFGGFIAAMNESLILKSIAFFLKIDLDWSLCCMGASCVTFSQKSLTPVARINNRTGRTVQLGNFYGAVTGGKMRRRDYYHVVDGIKPRVPVALATLIPGKYKTHLPVSEEEFPERASHLPTRLGYTHAPNDPPSEGHPDEIKKYRPMFQSLSGLVPGPDYEDPKGEGTKTYTVTGLSGEGCHTHSSAGKGIRREKGGQVCVNCGLWEYENYVWAYEEPDSEDEQMEDAPNDGQEGDQESKPRKMTLVKVKNPGRPIIGELCEVCVPFFTCGDCGDFYCPSCLVEPRDGERINPWANKPPHPNLMHHPCDIHGGTCGACFSSYRPECLKCQKYICVDCLDETLEDPAWTRCSVCSSFVCKSCKGGRGGGPEQIMTCKEKSGDFGLGHEFCLNCLGGICRYCEEAWCSECFVNKREQFLKDHNVVMRKDEYSCFTCQACFEYQLSWAKNEQDRIEVWRFVGVNILQREMKEVKAKELEYAIEADIQKKTRESIWGSHSAPKKKKRLPNPEFELSEIIAPKEDADLSGYESDMSDERSSTTSGYSSSSTQPEKSGKNHPIIKAMDALYPLLGNLVSRSSSTPHGTAELMKALRVARKNILARKLAEQSYRLKRRDKKQARKRVKNADDPALKDPILKDSQTNYEHEISTHLVPAGQKNSTPLGNAANECIFGKTKEGFEWVPSDADRAYWESKVNDLKSDYYLAGPDLARMEFEVEEEGKKEENRKRSWAQRRSKGEDWRVQYLPDGWSGKRVKGAKRALEMSSSDEDTIAIVARDGTKKIRSLKNLSLAMKKMRLGEKGSDGKPMKVAEVSPPKQNRKIKGPGKTWAAREAERKREEEEEETKKQKGLEAIKRRRALKREKRGKSLGGKLKGKKERRVEEEAGEVTALMRGLDVAASTEAGEPPSPAGRRRVRFALAGVGRPTPAVLDGREREVHRGEDEGIP</sequence>
<feature type="region of interest" description="Disordered" evidence="1">
    <location>
        <begin position="1112"/>
        <end position="1202"/>
    </location>
</feature>